<gene>
    <name evidence="1" type="ORF">CCAP1982_LOCUS14119</name>
</gene>
<keyword evidence="2" id="KW-1185">Reference proteome</keyword>
<name>A0A811V4K3_CERCA</name>
<reference evidence="1" key="1">
    <citation type="submission" date="2020-11" db="EMBL/GenBank/DDBJ databases">
        <authorList>
            <person name="Whitehead M."/>
        </authorList>
    </citation>
    <scope>NUCLEOTIDE SEQUENCE</scope>
    <source>
        <strain evidence="1">EGII</strain>
    </source>
</reference>
<dbReference type="AlphaFoldDB" id="A0A811V4K3"/>
<accession>A0A811V4K3</accession>
<evidence type="ECO:0000313" key="2">
    <source>
        <dbReference type="Proteomes" id="UP000606786"/>
    </source>
</evidence>
<evidence type="ECO:0000313" key="1">
    <source>
        <dbReference type="EMBL" id="CAD7005771.1"/>
    </source>
</evidence>
<proteinExistence type="predicted"/>
<dbReference type="Proteomes" id="UP000606786">
    <property type="component" value="Unassembled WGS sequence"/>
</dbReference>
<comment type="caution">
    <text evidence="1">The sequence shown here is derived from an EMBL/GenBank/DDBJ whole genome shotgun (WGS) entry which is preliminary data.</text>
</comment>
<organism evidence="1 2">
    <name type="scientific">Ceratitis capitata</name>
    <name type="common">Mediterranean fruit fly</name>
    <name type="synonym">Tephritis capitata</name>
    <dbReference type="NCBI Taxonomy" id="7213"/>
    <lineage>
        <taxon>Eukaryota</taxon>
        <taxon>Metazoa</taxon>
        <taxon>Ecdysozoa</taxon>
        <taxon>Arthropoda</taxon>
        <taxon>Hexapoda</taxon>
        <taxon>Insecta</taxon>
        <taxon>Pterygota</taxon>
        <taxon>Neoptera</taxon>
        <taxon>Endopterygota</taxon>
        <taxon>Diptera</taxon>
        <taxon>Brachycera</taxon>
        <taxon>Muscomorpha</taxon>
        <taxon>Tephritoidea</taxon>
        <taxon>Tephritidae</taxon>
        <taxon>Ceratitis</taxon>
        <taxon>Ceratitis</taxon>
    </lineage>
</organism>
<sequence length="73" mass="7940">MQSDSGCQRMPTCEQTSKEVDFLSVLPSHHLTGSTAQSSAALCSTTVVFVMDVNWDVGSEQWLKECNARASSK</sequence>
<protein>
    <submittedName>
        <fullName evidence="1">(Mediterranean fruit fly) hypothetical protein</fullName>
    </submittedName>
</protein>
<dbReference type="EMBL" id="CAJHJT010000034">
    <property type="protein sequence ID" value="CAD7005771.1"/>
    <property type="molecule type" value="Genomic_DNA"/>
</dbReference>